<sequence length="110" mass="11652">MTGFDSVLRGPDRRPVKKECPFRRNGSATGGRLTGFPCAAGDLGVPPSTDIPSPEKLSTGCAKDLWTPESIIPIRASGMNESRPKPAPGSLSSGNGSLRRMTGKKQVDER</sequence>
<gene>
    <name evidence="2" type="ORF">Sdagh_42060</name>
</gene>
<feature type="region of interest" description="Disordered" evidence="1">
    <location>
        <begin position="75"/>
        <end position="110"/>
    </location>
</feature>
<dbReference type="Proteomes" id="UP001052655">
    <property type="component" value="Unassembled WGS sequence"/>
</dbReference>
<accession>A0ABQ3Q5E1</accession>
<feature type="region of interest" description="Disordered" evidence="1">
    <location>
        <begin position="1"/>
        <end position="38"/>
    </location>
</feature>
<name>A0ABQ3Q5E1_9ACTN</name>
<comment type="caution">
    <text evidence="2">The sequence shown here is derived from an EMBL/GenBank/DDBJ whole genome shotgun (WGS) entry which is preliminary data.</text>
</comment>
<evidence type="ECO:0000256" key="1">
    <source>
        <dbReference type="SAM" id="MobiDB-lite"/>
    </source>
</evidence>
<reference evidence="2" key="1">
    <citation type="submission" date="2024-05" db="EMBL/GenBank/DDBJ databases">
        <title>Whole genome shotgun sequence of Streptomyces daghestanicus NBRC 12762.</title>
        <authorList>
            <person name="Komaki H."/>
            <person name="Tamura T."/>
        </authorList>
    </citation>
    <scope>NUCLEOTIDE SEQUENCE</scope>
    <source>
        <strain evidence="2">NBRC 12762</strain>
    </source>
</reference>
<feature type="compositionally biased region" description="Low complexity" evidence="1">
    <location>
        <begin position="89"/>
        <end position="98"/>
    </location>
</feature>
<evidence type="ECO:0000313" key="3">
    <source>
        <dbReference type="Proteomes" id="UP001052655"/>
    </source>
</evidence>
<keyword evidence="3" id="KW-1185">Reference proteome</keyword>
<evidence type="ECO:0000313" key="2">
    <source>
        <dbReference type="EMBL" id="GHI32476.1"/>
    </source>
</evidence>
<dbReference type="EMBL" id="BNDX01000010">
    <property type="protein sequence ID" value="GHI32476.1"/>
    <property type="molecule type" value="Genomic_DNA"/>
</dbReference>
<feature type="compositionally biased region" description="Basic and acidic residues" evidence="1">
    <location>
        <begin position="10"/>
        <end position="22"/>
    </location>
</feature>
<proteinExistence type="predicted"/>
<protein>
    <submittedName>
        <fullName evidence="2">Uncharacterized protein</fullName>
    </submittedName>
</protein>
<organism evidence="2 3">
    <name type="scientific">Streptomyces daghestanicus</name>
    <dbReference type="NCBI Taxonomy" id="66885"/>
    <lineage>
        <taxon>Bacteria</taxon>
        <taxon>Bacillati</taxon>
        <taxon>Actinomycetota</taxon>
        <taxon>Actinomycetes</taxon>
        <taxon>Kitasatosporales</taxon>
        <taxon>Streptomycetaceae</taxon>
        <taxon>Streptomyces</taxon>
    </lineage>
</organism>